<evidence type="ECO:0000256" key="11">
    <source>
        <dbReference type="ARBA" id="ARBA00033056"/>
    </source>
</evidence>
<dbReference type="EMBL" id="CP014143">
    <property type="protein sequence ID" value="AOS95906.1"/>
    <property type="molecule type" value="Genomic_DNA"/>
</dbReference>
<dbReference type="GO" id="GO:0047631">
    <property type="term" value="F:ADP-ribose diphosphatase activity"/>
    <property type="evidence" value="ECO:0007669"/>
    <property type="project" value="UniProtKB-EC"/>
</dbReference>
<dbReference type="GO" id="GO:0046872">
    <property type="term" value="F:metal ion binding"/>
    <property type="evidence" value="ECO:0007669"/>
    <property type="project" value="UniProtKB-KW"/>
</dbReference>
<keyword evidence="5 13" id="KW-0479">Metal-binding</keyword>
<proteinExistence type="inferred from homology"/>
<feature type="short sequence motif" description="Nudix box" evidence="14">
    <location>
        <begin position="106"/>
        <end position="128"/>
    </location>
</feature>
<dbReference type="SUPFAM" id="SSF55811">
    <property type="entry name" value="Nudix"/>
    <property type="match status" value="1"/>
</dbReference>
<organism evidence="16 17">
    <name type="scientific">Microbulbifer aggregans</name>
    <dbReference type="NCBI Taxonomy" id="1769779"/>
    <lineage>
        <taxon>Bacteria</taxon>
        <taxon>Pseudomonadati</taxon>
        <taxon>Pseudomonadota</taxon>
        <taxon>Gammaproteobacteria</taxon>
        <taxon>Cellvibrionales</taxon>
        <taxon>Microbulbiferaceae</taxon>
        <taxon>Microbulbifer</taxon>
    </lineage>
</organism>
<dbReference type="InterPro" id="IPR020084">
    <property type="entry name" value="NUDIX_hydrolase_CS"/>
</dbReference>
<evidence type="ECO:0000256" key="1">
    <source>
        <dbReference type="ARBA" id="ARBA00001946"/>
    </source>
</evidence>
<dbReference type="KEGG" id="micc:AUP74_00435"/>
<dbReference type="PATRIC" id="fig|1769779.3.peg.436"/>
<dbReference type="OrthoDB" id="5292471at2"/>
<evidence type="ECO:0000256" key="12">
    <source>
        <dbReference type="ARBA" id="ARBA00049546"/>
    </source>
</evidence>
<dbReference type="Pfam" id="PF00293">
    <property type="entry name" value="NUDIX"/>
    <property type="match status" value="1"/>
</dbReference>
<evidence type="ECO:0000256" key="14">
    <source>
        <dbReference type="PIRSR" id="PIRSR604385-3"/>
    </source>
</evidence>
<comment type="catalytic activity">
    <reaction evidence="12">
        <text>ADP-D-ribose + H2O = D-ribose 5-phosphate + AMP + 2 H(+)</text>
        <dbReference type="Rhea" id="RHEA:10412"/>
        <dbReference type="ChEBI" id="CHEBI:15377"/>
        <dbReference type="ChEBI" id="CHEBI:15378"/>
        <dbReference type="ChEBI" id="CHEBI:57967"/>
        <dbReference type="ChEBI" id="CHEBI:78346"/>
        <dbReference type="ChEBI" id="CHEBI:456215"/>
        <dbReference type="EC" id="3.6.1.13"/>
    </reaction>
</comment>
<evidence type="ECO:0000256" key="9">
    <source>
        <dbReference type="ARBA" id="ARBA00030162"/>
    </source>
</evidence>
<dbReference type="CDD" id="cd24155">
    <property type="entry name" value="NUDIX_ADPRase"/>
    <property type="match status" value="1"/>
</dbReference>
<evidence type="ECO:0000256" key="6">
    <source>
        <dbReference type="ARBA" id="ARBA00022801"/>
    </source>
</evidence>
<evidence type="ECO:0000256" key="7">
    <source>
        <dbReference type="ARBA" id="ARBA00022842"/>
    </source>
</evidence>
<dbReference type="GO" id="GO:0019693">
    <property type="term" value="P:ribose phosphate metabolic process"/>
    <property type="evidence" value="ECO:0007669"/>
    <property type="project" value="TreeGrafter"/>
</dbReference>
<dbReference type="GO" id="GO:0019144">
    <property type="term" value="F:ADP-sugar diphosphatase activity"/>
    <property type="evidence" value="ECO:0007669"/>
    <property type="project" value="TreeGrafter"/>
</dbReference>
<feature type="binding site" evidence="13">
    <location>
        <position position="173"/>
    </location>
    <ligand>
        <name>Mg(2+)</name>
        <dbReference type="ChEBI" id="CHEBI:18420"/>
        <label>1</label>
    </ligand>
</feature>
<keyword evidence="17" id="KW-1185">Reference proteome</keyword>
<feature type="binding site" evidence="13">
    <location>
        <position position="125"/>
    </location>
    <ligand>
        <name>Mg(2+)</name>
        <dbReference type="ChEBI" id="CHEBI:18420"/>
        <label>1</label>
    </ligand>
</feature>
<dbReference type="GO" id="GO:0006753">
    <property type="term" value="P:nucleoside phosphate metabolic process"/>
    <property type="evidence" value="ECO:0007669"/>
    <property type="project" value="TreeGrafter"/>
</dbReference>
<evidence type="ECO:0000256" key="4">
    <source>
        <dbReference type="ARBA" id="ARBA00013297"/>
    </source>
</evidence>
<dbReference type="EC" id="3.6.1.13" evidence="3"/>
<comment type="similarity">
    <text evidence="2">Belongs to the Nudix hydrolase family. NudF subfamily.</text>
</comment>
<sequence>MPRDIEQEQQNEPIDLNPPFSREAVEVLEREAVFKGFFTMLRLTLRHRLFRGGWSGEMQRELFVRDPAVGVLLYDPGRDQVALTEQFRIGALDRAGGPWCLEVVAGMVEEGETLEEVARREVLEEAGLKVGALRYIRSYLPSPGGSSERMHLFCALVDLSEAGGHFGVSDEHEDIRLRVLPCEQVLAALEGGDPDGTPIDNAASIISLQWLRRHREELRAAG</sequence>
<evidence type="ECO:0000256" key="5">
    <source>
        <dbReference type="ARBA" id="ARBA00022723"/>
    </source>
</evidence>
<evidence type="ECO:0000256" key="10">
    <source>
        <dbReference type="ARBA" id="ARBA00030308"/>
    </source>
</evidence>
<dbReference type="Proteomes" id="UP000095672">
    <property type="component" value="Chromosome"/>
</dbReference>
<dbReference type="NCBIfam" id="TIGR00052">
    <property type="entry name" value="nudix-type nucleoside diphosphatase, YffH/AdpP family"/>
    <property type="match status" value="1"/>
</dbReference>
<dbReference type="InterPro" id="IPR000086">
    <property type="entry name" value="NUDIX_hydrolase_dom"/>
</dbReference>
<dbReference type="PANTHER" id="PTHR11839:SF5">
    <property type="entry name" value="ADP-RIBOSE PYROPHOSPHATASE"/>
    <property type="match status" value="1"/>
</dbReference>
<keyword evidence="7 13" id="KW-0460">Magnesium</keyword>
<dbReference type="PROSITE" id="PS00893">
    <property type="entry name" value="NUDIX_BOX"/>
    <property type="match status" value="1"/>
</dbReference>
<dbReference type="PANTHER" id="PTHR11839">
    <property type="entry name" value="UDP/ADP-SUGAR PYROPHOSPHATASE"/>
    <property type="match status" value="1"/>
</dbReference>
<evidence type="ECO:0000313" key="17">
    <source>
        <dbReference type="Proteomes" id="UP000095672"/>
    </source>
</evidence>
<keyword evidence="6 16" id="KW-0378">Hydrolase</keyword>
<comment type="function">
    <text evidence="8">Acts on ADP-mannose and ADP-glucose as well as ADP-ribose. Prevents glycogen biosynthesis. The reaction catalyzed by this enzyme is a limiting step of the gluconeogenic process.</text>
</comment>
<evidence type="ECO:0000256" key="3">
    <source>
        <dbReference type="ARBA" id="ARBA00012453"/>
    </source>
</evidence>
<dbReference type="STRING" id="1769779.AUP74_00435"/>
<reference evidence="17" key="1">
    <citation type="submission" date="2016-01" db="EMBL/GenBank/DDBJ databases">
        <title>Complete genome sequence of Microbulbifer sp. CCB-MM1, a halophile isolated from Matang Mangrove Forest, Perak.</title>
        <authorList>
            <person name="Moh T.H."/>
            <person name="Dinesh B."/>
            <person name="Lau N.-S."/>
            <person name="Go F."/>
            <person name="Alexander Chong S.-C."/>
        </authorList>
    </citation>
    <scope>NUCLEOTIDE SEQUENCE [LARGE SCALE GENOMIC DNA]</scope>
    <source>
        <strain evidence="17">CCB-MM1</strain>
    </source>
</reference>
<protein>
    <recommendedName>
        <fullName evidence="4">ADP-ribose pyrophosphatase</fullName>
        <ecNumber evidence="3">3.6.1.13</ecNumber>
    </recommendedName>
    <alternativeName>
        <fullName evidence="9">ADP-ribose diphosphatase</fullName>
    </alternativeName>
    <alternativeName>
        <fullName evidence="11">ADP-ribose phosphohydrolase</fullName>
    </alternativeName>
    <alternativeName>
        <fullName evidence="10">Adenosine diphosphoribose pyrophosphatase</fullName>
    </alternativeName>
</protein>
<dbReference type="GO" id="GO:0005829">
    <property type="term" value="C:cytosol"/>
    <property type="evidence" value="ECO:0007669"/>
    <property type="project" value="TreeGrafter"/>
</dbReference>
<feature type="binding site" evidence="13">
    <location>
        <position position="105"/>
    </location>
    <ligand>
        <name>Mg(2+)</name>
        <dbReference type="ChEBI" id="CHEBI:18420"/>
        <label>1</label>
    </ligand>
</feature>
<feature type="domain" description="Nudix hydrolase" evidence="15">
    <location>
        <begin position="64"/>
        <end position="202"/>
    </location>
</feature>
<dbReference type="Gene3D" id="3.90.79.10">
    <property type="entry name" value="Nucleoside Triphosphate Pyrophosphohydrolase"/>
    <property type="match status" value="1"/>
</dbReference>
<accession>A0A1C9W422</accession>
<comment type="cofactor">
    <cofactor evidence="1 13">
        <name>Mg(2+)</name>
        <dbReference type="ChEBI" id="CHEBI:18420"/>
    </cofactor>
</comment>
<evidence type="ECO:0000256" key="13">
    <source>
        <dbReference type="PIRSR" id="PIRSR604385-2"/>
    </source>
</evidence>
<dbReference type="AlphaFoldDB" id="A0A1C9W422"/>
<dbReference type="PROSITE" id="PS51462">
    <property type="entry name" value="NUDIX"/>
    <property type="match status" value="1"/>
</dbReference>
<evidence type="ECO:0000256" key="2">
    <source>
        <dbReference type="ARBA" id="ARBA00007482"/>
    </source>
</evidence>
<evidence type="ECO:0000259" key="15">
    <source>
        <dbReference type="PROSITE" id="PS51462"/>
    </source>
</evidence>
<dbReference type="InterPro" id="IPR004385">
    <property type="entry name" value="NDP_pyrophosphatase"/>
</dbReference>
<evidence type="ECO:0000256" key="8">
    <source>
        <dbReference type="ARBA" id="ARBA00025164"/>
    </source>
</evidence>
<dbReference type="RefSeq" id="WP_069946117.1">
    <property type="nucleotide sequence ID" value="NZ_CP014143.1"/>
</dbReference>
<name>A0A1C9W422_9GAMM</name>
<dbReference type="InterPro" id="IPR015797">
    <property type="entry name" value="NUDIX_hydrolase-like_dom_sf"/>
</dbReference>
<feature type="binding site" evidence="13">
    <location>
        <position position="121"/>
    </location>
    <ligand>
        <name>Mg(2+)</name>
        <dbReference type="ChEBI" id="CHEBI:18420"/>
        <label>1</label>
    </ligand>
</feature>
<gene>
    <name evidence="16" type="primary">nudF</name>
    <name evidence="16" type="ORF">AUP74_00435</name>
</gene>
<evidence type="ECO:0000313" key="16">
    <source>
        <dbReference type="EMBL" id="AOS95906.1"/>
    </source>
</evidence>